<protein>
    <submittedName>
        <fullName evidence="2">Uncharacterized protein</fullName>
    </submittedName>
</protein>
<dbReference type="EMBL" id="LSRX01001735">
    <property type="protein sequence ID" value="OLP77631.1"/>
    <property type="molecule type" value="Genomic_DNA"/>
</dbReference>
<feature type="compositionally biased region" description="Acidic residues" evidence="1">
    <location>
        <begin position="268"/>
        <end position="283"/>
    </location>
</feature>
<evidence type="ECO:0000256" key="1">
    <source>
        <dbReference type="SAM" id="MobiDB-lite"/>
    </source>
</evidence>
<reference evidence="2 3" key="1">
    <citation type="submission" date="2016-02" db="EMBL/GenBank/DDBJ databases">
        <title>Genome analysis of coral dinoflagellate symbionts highlights evolutionary adaptations to a symbiotic lifestyle.</title>
        <authorList>
            <person name="Aranda M."/>
            <person name="Li Y."/>
            <person name="Liew Y.J."/>
            <person name="Baumgarten S."/>
            <person name="Simakov O."/>
            <person name="Wilson M."/>
            <person name="Piel J."/>
            <person name="Ashoor H."/>
            <person name="Bougouffa S."/>
            <person name="Bajic V.B."/>
            <person name="Ryu T."/>
            <person name="Ravasi T."/>
            <person name="Bayer T."/>
            <person name="Micklem G."/>
            <person name="Kim H."/>
            <person name="Bhak J."/>
            <person name="Lajeunesse T.C."/>
            <person name="Voolstra C.R."/>
        </authorList>
    </citation>
    <scope>NUCLEOTIDE SEQUENCE [LARGE SCALE GENOMIC DNA]</scope>
    <source>
        <strain evidence="2 3">CCMP2467</strain>
    </source>
</reference>
<keyword evidence="3" id="KW-1185">Reference proteome</keyword>
<organism evidence="2 3">
    <name type="scientific">Symbiodinium microadriaticum</name>
    <name type="common">Dinoflagellate</name>
    <name type="synonym">Zooxanthella microadriatica</name>
    <dbReference type="NCBI Taxonomy" id="2951"/>
    <lineage>
        <taxon>Eukaryota</taxon>
        <taxon>Sar</taxon>
        <taxon>Alveolata</taxon>
        <taxon>Dinophyceae</taxon>
        <taxon>Suessiales</taxon>
        <taxon>Symbiodiniaceae</taxon>
        <taxon>Symbiodinium</taxon>
    </lineage>
</organism>
<dbReference type="GO" id="GO:0003677">
    <property type="term" value="F:DNA binding"/>
    <property type="evidence" value="ECO:0007669"/>
    <property type="project" value="InterPro"/>
</dbReference>
<feature type="region of interest" description="Disordered" evidence="1">
    <location>
        <begin position="1658"/>
        <end position="1678"/>
    </location>
</feature>
<comment type="caution">
    <text evidence="2">The sequence shown here is derived from an EMBL/GenBank/DDBJ whole genome shotgun (WGS) entry which is preliminary data.</text>
</comment>
<accession>A0A1Q9C3X9</accession>
<dbReference type="SUPFAM" id="SSF53335">
    <property type="entry name" value="S-adenosyl-L-methionine-dependent methyltransferases"/>
    <property type="match status" value="1"/>
</dbReference>
<proteinExistence type="predicted"/>
<evidence type="ECO:0000313" key="2">
    <source>
        <dbReference type="EMBL" id="OLP77631.1"/>
    </source>
</evidence>
<dbReference type="InterPro" id="IPR029063">
    <property type="entry name" value="SAM-dependent_MTases_sf"/>
</dbReference>
<sequence length="1985" mass="212975">MALSDPEADYDGDPVTARDALAAGEGFVDSFCPPALLKCGADEGDEAITVQALVVRELEGKLVLAVPASAWHRKVSKRTLPKGFLTKVAAAEVAACSAEDRGAAVEGFALRVWFGLVEPAAESALEISEEPASVSFGSLPGGGAAFPFVPALVAAVNDSYTFASAESAGAASVAPLAARLDRLERLLANLPAARVPEVKGQVRPKVRASPKVVPKAASARGSLDPSVAAAAKAAGVPPATLAEFERLLGQPGRGRMAPEPSLPQAADPLEESEGEALEEEDGDGLANVVSGLPGRSSRADASQAELFAAAMFKMMEGYSRGQAAKGSALERALDGVGGGTGEVAGLPTGRRNASARRALREALITSPADISSVIERLMQEDLASSAPGVGMVQQTSARAWLEHRSRVGPFPTAMNLAWCAAGALDALKGGLVEQARARLNVMLMVIDQMSVDKGSWTLASELTLELPPPVQAFRLREHASSSSSSLAYSRLLDSRWAEVSLTHLREQMDFSERRQKLQKGQATHASQDTSAETADGSAAGPSRVPGDRAPSFSVPGLLNSLPRLLLSKAGPFARFLRNMLEEGLQPASTPSVWPCPLPYPEVFRRPCGHDSWKLILLNLCVAALSWLYLGKPVSCPREIRAGAKLNRRQAETVKRLRAALFGDFFPLKFSAGDLGRHAAKVEGHCEVLGALARAASSLASAFGGYLGPTPLASSLSGQPATAVGTLPGPPATNARPIQASRIKLPGPPKFRPEPFLDPSTRHLYEKPLLHARAPLPDELPPRVRILAKAEERLLLYRALADSERLVVATHPAGRESFGAGLFCVPKSAEKDRLILDARPANCLETGSSRWTRTLASACAVSSVILAPEEVLLIAGADLKDCFYQIVAPPGRIRRNLLNDSLSHEEAAFVFRVPVSTFSAGPARVHVAFSSLAMGDSSACEFAQCAHLGVCLRGRAVHPGELLVHAVAPPRGLLSVGLVIDDLIFLERALASDLPEIRAGRTKSIGRTRLEAALEAYRRAPLTVSEDKVFSDATRSSFWGVMVQGESGWVRPNPDRLWPLVLITSRVLQLGLCTAQLLESLVGSWLSVFLLRRRLLASMVHVFTAVRGLKPNDIIRLSPELAAELSSFMLLGPLACVCLRAPVDPSVTATDASSTWQAAVRAPVPVEAVTEGVRQSIQRGAWTRLLSGTAAWLREKDLLEPELELPDGITFLAPPLYMGLACYPDYSELWRREFVFGLDSQVALGAVAKGRSSSPPLNDLLSRSIAAYVGFHIVPHLVFFPTSVNPADAPTRHQAVAGPTLPAPHWWSELCAGRTAELDKLTRDLGFSVDGAGFAQEELFELGGCPNPLLQSGRSLKRAASLEPARRRKQALGSACALSVKLPVASALDAATRACLSKFTCRQFVCKGGLPDLSRHGALDLFCGAGGVARALLRHGCPWVLTFDLGRAADEDLSDPALQRRLLSLVKDGAFLVVGASPPCSSFSRAAARATRSAAQPEGLRHLAPTAFAKVTRDNLWCAWLLQLKETAAKAGARYWFENPDLSFLWRMPGWDAVSDPGSPLTFRLDLCRCGCPWRKRTRIATNTSLAGARLLCPAAGHHRLRGYSKAHRKPWTLVAQNFPRGLCELLALSLCAGAGWTKDRALDPSACAKLPLGCRIGEASHPGPRQPSRRPPVPGGLSEAPLHSAASSRLGFLAWASFLKWVHGHVLSSDPVSSFVVCPPLLAMALRAYGDFLYQSGGSLQNFRYTVVAAQRLTWGMKGQLGPAWEMVSRWERLQPVVHRTPVPEILVRAMVSLAWGMNLRRWASVTLLAFYGLARIGEVIKTRRRSLLLPSDHMGGFCAIFVKLEKPKTAGRGGPRTQHLRVDFSTAVELVCCAVAGLDWDDPVYPFGPAAYRRRWDMLLGLLGLDRCELTPGGLRGGGAVWAYHHGTAIADIQWRMRLKHQHTLVHYLQEVAALNALLDAGADSRVRLRQVAELFPFVVLGCA</sequence>
<dbReference type="Proteomes" id="UP000186817">
    <property type="component" value="Unassembled WGS sequence"/>
</dbReference>
<gene>
    <name evidence="2" type="ORF">AK812_SmicGene42296</name>
</gene>
<name>A0A1Q9C3X9_SYMMI</name>
<dbReference type="InterPro" id="IPR011010">
    <property type="entry name" value="DNA_brk_join_enz"/>
</dbReference>
<dbReference type="OrthoDB" id="419225at2759"/>
<feature type="region of interest" description="Disordered" evidence="1">
    <location>
        <begin position="251"/>
        <end position="287"/>
    </location>
</feature>
<feature type="compositionally biased region" description="Polar residues" evidence="1">
    <location>
        <begin position="518"/>
        <end position="532"/>
    </location>
</feature>
<dbReference type="SUPFAM" id="SSF56349">
    <property type="entry name" value="DNA breaking-rejoining enzymes"/>
    <property type="match status" value="1"/>
</dbReference>
<evidence type="ECO:0000313" key="3">
    <source>
        <dbReference type="Proteomes" id="UP000186817"/>
    </source>
</evidence>
<feature type="region of interest" description="Disordered" evidence="1">
    <location>
        <begin position="510"/>
        <end position="546"/>
    </location>
</feature>
<feature type="region of interest" description="Disordered" evidence="1">
    <location>
        <begin position="200"/>
        <end position="219"/>
    </location>
</feature>